<comment type="caution">
    <text evidence="2">The sequence shown here is derived from an EMBL/GenBank/DDBJ whole genome shotgun (WGS) entry which is preliminary data.</text>
</comment>
<sequence length="256" mass="27918">MTEQFPPLRLYLTLEEAAAAISARLGQQWTVSDILDRAANDEISIVARIPTACRLVRCEPMEGKPNEIDVPAGSLPRISAKAARTLLLAPAASFDELTYPRTIDFLGEPLEVMATVWELAPGETAPEFTVTDCRVSGAAVLELEKRYGGKDANKPTPAPAEEGEGWASASSFQPKTSVGKIAVEVAWRIEQGTGRKADAASVMEELNRMASNGDRPDILIEPGVRYVWWLTSKETKKRYTLDACGKALQSWNAGRK</sequence>
<dbReference type="Proteomes" id="UP000294801">
    <property type="component" value="Unassembled WGS sequence"/>
</dbReference>
<feature type="region of interest" description="Disordered" evidence="1">
    <location>
        <begin position="148"/>
        <end position="171"/>
    </location>
</feature>
<evidence type="ECO:0000313" key="3">
    <source>
        <dbReference type="Proteomes" id="UP000294801"/>
    </source>
</evidence>
<evidence type="ECO:0000256" key="1">
    <source>
        <dbReference type="SAM" id="MobiDB-lite"/>
    </source>
</evidence>
<reference evidence="2 3" key="1">
    <citation type="submission" date="2019-03" db="EMBL/GenBank/DDBJ databases">
        <title>Genomic Encyclopedia of Type Strains, Phase IV (KMG-IV): sequencing the most valuable type-strain genomes for metagenomic binning, comparative biology and taxonomic classification.</title>
        <authorList>
            <person name="Goeker M."/>
        </authorList>
    </citation>
    <scope>NUCLEOTIDE SEQUENCE [LARGE SCALE GENOMIC DNA]</scope>
    <source>
        <strain evidence="2 3">DSM 18507</strain>
    </source>
</reference>
<name>A0ABY2CTZ4_GULMO</name>
<proteinExistence type="predicted"/>
<protein>
    <submittedName>
        <fullName evidence="2">Uncharacterized protein</fullName>
    </submittedName>
</protein>
<dbReference type="RefSeq" id="WP_132098947.1">
    <property type="nucleotide sequence ID" value="NZ_SMDA01000011.1"/>
</dbReference>
<gene>
    <name evidence="2" type="ORF">EV669_11138</name>
</gene>
<evidence type="ECO:0000313" key="2">
    <source>
        <dbReference type="EMBL" id="TCW28645.1"/>
    </source>
</evidence>
<accession>A0ABY2CTZ4</accession>
<organism evidence="2 3">
    <name type="scientific">Gulbenkiania mobilis</name>
    <dbReference type="NCBI Taxonomy" id="397457"/>
    <lineage>
        <taxon>Bacteria</taxon>
        <taxon>Pseudomonadati</taxon>
        <taxon>Pseudomonadota</taxon>
        <taxon>Betaproteobacteria</taxon>
        <taxon>Neisseriales</taxon>
        <taxon>Chromobacteriaceae</taxon>
        <taxon>Gulbenkiania</taxon>
    </lineage>
</organism>
<keyword evidence="3" id="KW-1185">Reference proteome</keyword>
<dbReference type="EMBL" id="SMDA01000011">
    <property type="protein sequence ID" value="TCW28645.1"/>
    <property type="molecule type" value="Genomic_DNA"/>
</dbReference>